<evidence type="ECO:0000259" key="3">
    <source>
        <dbReference type="Pfam" id="PF13309"/>
    </source>
</evidence>
<keyword evidence="5" id="KW-1185">Reference proteome</keyword>
<feature type="domain" description="YheO-like" evidence="2">
    <location>
        <begin position="42"/>
        <end position="148"/>
    </location>
</feature>
<proteinExistence type="predicted"/>
<organism evidence="4 5">
    <name type="scientific">Auraticoccus cholistanensis</name>
    <dbReference type="NCBI Taxonomy" id="2656650"/>
    <lineage>
        <taxon>Bacteria</taxon>
        <taxon>Bacillati</taxon>
        <taxon>Actinomycetota</taxon>
        <taxon>Actinomycetes</taxon>
        <taxon>Propionibacteriales</taxon>
        <taxon>Propionibacteriaceae</taxon>
        <taxon>Auraticoccus</taxon>
    </lineage>
</organism>
<dbReference type="EMBL" id="WPCU01000003">
    <property type="protein sequence ID" value="MVA74904.1"/>
    <property type="molecule type" value="Genomic_DNA"/>
</dbReference>
<protein>
    <submittedName>
        <fullName evidence="4">Transcriptional regulator</fullName>
    </submittedName>
</protein>
<comment type="caution">
    <text evidence="4">The sequence shown here is derived from an EMBL/GenBank/DDBJ whole genome shotgun (WGS) entry which is preliminary data.</text>
</comment>
<dbReference type="AlphaFoldDB" id="A0A6A9UTJ7"/>
<reference evidence="4 5" key="1">
    <citation type="submission" date="2019-12" db="EMBL/GenBank/DDBJ databases">
        <title>Auraticoccus cholistani sp. nov., an actinomycete isolated from soil of Cholistan desert.</title>
        <authorList>
            <person name="Cheema M.T."/>
        </authorList>
    </citation>
    <scope>NUCLEOTIDE SEQUENCE [LARGE SCALE GENOMIC DNA]</scope>
    <source>
        <strain evidence="4 5">F435</strain>
    </source>
</reference>
<evidence type="ECO:0000313" key="4">
    <source>
        <dbReference type="EMBL" id="MVA74904.1"/>
    </source>
</evidence>
<dbReference type="PANTHER" id="PTHR35568">
    <property type="entry name" value="TRANSCRIPTIONAL REGULATOR DAUR"/>
    <property type="match status" value="1"/>
</dbReference>
<feature type="domain" description="Transcriptional regulator DauR-like HTH" evidence="3">
    <location>
        <begin position="204"/>
        <end position="262"/>
    </location>
</feature>
<dbReference type="Pfam" id="PF13309">
    <property type="entry name" value="HTH_22"/>
    <property type="match status" value="1"/>
</dbReference>
<dbReference type="InterPro" id="IPR039446">
    <property type="entry name" value="DauR-like"/>
</dbReference>
<accession>A0A6A9UTJ7</accession>
<dbReference type="RefSeq" id="WP_156607561.1">
    <property type="nucleotide sequence ID" value="NZ_WPCU01000003.1"/>
</dbReference>
<dbReference type="PANTHER" id="PTHR35568:SF1">
    <property type="entry name" value="TRANSCRIPTIONAL REGULATOR DAUR"/>
    <property type="match status" value="1"/>
</dbReference>
<feature type="region of interest" description="Disordered" evidence="1">
    <location>
        <begin position="160"/>
        <end position="182"/>
    </location>
</feature>
<evidence type="ECO:0000259" key="2">
    <source>
        <dbReference type="Pfam" id="PF08348"/>
    </source>
</evidence>
<dbReference type="InterPro" id="IPR013559">
    <property type="entry name" value="YheO"/>
</dbReference>
<gene>
    <name evidence="4" type="ORF">GC722_02500</name>
</gene>
<dbReference type="Proteomes" id="UP000435304">
    <property type="component" value="Unassembled WGS sequence"/>
</dbReference>
<name>A0A6A9UTJ7_9ACTN</name>
<evidence type="ECO:0000256" key="1">
    <source>
        <dbReference type="SAM" id="MobiDB-lite"/>
    </source>
</evidence>
<evidence type="ECO:0000313" key="5">
    <source>
        <dbReference type="Proteomes" id="UP000435304"/>
    </source>
</evidence>
<dbReference type="Pfam" id="PF08348">
    <property type="entry name" value="PAS_6"/>
    <property type="match status" value="1"/>
</dbReference>
<dbReference type="InterPro" id="IPR039445">
    <property type="entry name" value="DauR-like_HTH"/>
</dbReference>
<sequence length="280" mass="29704">MSTTDHRRPEEEVDGSIARRSRLLASPLVAKSVDGERLIAVFTQLVESLGPALPPTSELVLHDLSQLPNSIVAVSGDVTGRKVGDPATDMLLEAVSRGRLGTRLGYRTTLPDGRVLTSSTMVIDDVAGRPVAALCINSDLAVYEQMHAVAVTMLGLAEGAPPAAGTSRATPRPDTVAGGGAAGGTVPAVRETFVRDVDELASLLLHEALDEVGVPVELMRKKHKLQVVASLRRRGLFLLRDAVEMTASTLHVTRFTIYNYLNELDSDGDGADDTSPTPIP</sequence>